<feature type="compositionally biased region" description="Low complexity" evidence="1">
    <location>
        <begin position="63"/>
        <end position="74"/>
    </location>
</feature>
<dbReference type="EMBL" id="ASHM01186801">
    <property type="protein sequence ID" value="PNX65913.1"/>
    <property type="molecule type" value="Genomic_DNA"/>
</dbReference>
<dbReference type="AlphaFoldDB" id="A0A2K3KI24"/>
<evidence type="ECO:0000313" key="3">
    <source>
        <dbReference type="Proteomes" id="UP000236291"/>
    </source>
</evidence>
<name>A0A2K3KI24_TRIPR</name>
<proteinExistence type="predicted"/>
<gene>
    <name evidence="2" type="ORF">L195_g062831</name>
</gene>
<organism evidence="2 3">
    <name type="scientific">Trifolium pratense</name>
    <name type="common">Red clover</name>
    <dbReference type="NCBI Taxonomy" id="57577"/>
    <lineage>
        <taxon>Eukaryota</taxon>
        <taxon>Viridiplantae</taxon>
        <taxon>Streptophyta</taxon>
        <taxon>Embryophyta</taxon>
        <taxon>Tracheophyta</taxon>
        <taxon>Spermatophyta</taxon>
        <taxon>Magnoliopsida</taxon>
        <taxon>eudicotyledons</taxon>
        <taxon>Gunneridae</taxon>
        <taxon>Pentapetalae</taxon>
        <taxon>rosids</taxon>
        <taxon>fabids</taxon>
        <taxon>Fabales</taxon>
        <taxon>Fabaceae</taxon>
        <taxon>Papilionoideae</taxon>
        <taxon>50 kb inversion clade</taxon>
        <taxon>NPAAA clade</taxon>
        <taxon>Hologalegina</taxon>
        <taxon>IRL clade</taxon>
        <taxon>Trifolieae</taxon>
        <taxon>Trifolium</taxon>
    </lineage>
</organism>
<feature type="non-terminal residue" evidence="2">
    <location>
        <position position="82"/>
    </location>
</feature>
<reference evidence="2 3" key="1">
    <citation type="journal article" date="2014" name="Am. J. Bot.">
        <title>Genome assembly and annotation for red clover (Trifolium pratense; Fabaceae).</title>
        <authorList>
            <person name="Istvanek J."/>
            <person name="Jaros M."/>
            <person name="Krenek A."/>
            <person name="Repkova J."/>
        </authorList>
    </citation>
    <scope>NUCLEOTIDE SEQUENCE [LARGE SCALE GENOMIC DNA]</scope>
    <source>
        <strain evidence="3">cv. Tatra</strain>
        <tissue evidence="2">Young leaves</tissue>
    </source>
</reference>
<protein>
    <submittedName>
        <fullName evidence="2">Uncharacterized protein</fullName>
    </submittedName>
</protein>
<evidence type="ECO:0000256" key="1">
    <source>
        <dbReference type="SAM" id="MobiDB-lite"/>
    </source>
</evidence>
<feature type="region of interest" description="Disordered" evidence="1">
    <location>
        <begin position="60"/>
        <end position="82"/>
    </location>
</feature>
<dbReference type="Proteomes" id="UP000236291">
    <property type="component" value="Unassembled WGS sequence"/>
</dbReference>
<reference evidence="2 3" key="2">
    <citation type="journal article" date="2017" name="Front. Plant Sci.">
        <title>Gene Classification and Mining of Molecular Markers Useful in Red Clover (Trifolium pratense) Breeding.</title>
        <authorList>
            <person name="Istvanek J."/>
            <person name="Dluhosova J."/>
            <person name="Dluhos P."/>
            <person name="Patkova L."/>
            <person name="Nedelnik J."/>
            <person name="Repkova J."/>
        </authorList>
    </citation>
    <scope>NUCLEOTIDE SEQUENCE [LARGE SCALE GENOMIC DNA]</scope>
    <source>
        <strain evidence="3">cv. Tatra</strain>
        <tissue evidence="2">Young leaves</tissue>
    </source>
</reference>
<sequence>MGKHEHTSGNPGSQLVKTGSQSVGRILEVYNLLPMRSSVIQVLSVGTLDSSCFLRRCRGQLPRGSSQSRRSCSGTPRSSLIP</sequence>
<accession>A0A2K3KI24</accession>
<comment type="caution">
    <text evidence="2">The sequence shown here is derived from an EMBL/GenBank/DDBJ whole genome shotgun (WGS) entry which is preliminary data.</text>
</comment>
<evidence type="ECO:0000313" key="2">
    <source>
        <dbReference type="EMBL" id="PNX65913.1"/>
    </source>
</evidence>